<dbReference type="GO" id="GO:0005737">
    <property type="term" value="C:cytoplasm"/>
    <property type="evidence" value="ECO:0007669"/>
    <property type="project" value="TreeGrafter"/>
</dbReference>
<feature type="region of interest" description="Disordered" evidence="1">
    <location>
        <begin position="749"/>
        <end position="777"/>
    </location>
</feature>
<dbReference type="EMBL" id="JAOPGA020000502">
    <property type="protein sequence ID" value="KAL0479109.1"/>
    <property type="molecule type" value="Genomic_DNA"/>
</dbReference>
<dbReference type="PROSITE" id="PS50010">
    <property type="entry name" value="DH_2"/>
    <property type="match status" value="1"/>
</dbReference>
<reference evidence="3 4" key="1">
    <citation type="submission" date="2024-03" db="EMBL/GenBank/DDBJ databases">
        <title>The Acrasis kona genome and developmental transcriptomes reveal deep origins of eukaryotic multicellular pathways.</title>
        <authorList>
            <person name="Sheikh S."/>
            <person name="Fu C.-J."/>
            <person name="Brown M.W."/>
            <person name="Baldauf S.L."/>
        </authorList>
    </citation>
    <scope>NUCLEOTIDE SEQUENCE [LARGE SCALE GENOMIC DNA]</scope>
    <source>
        <strain evidence="3 4">ATCC MYA-3509</strain>
    </source>
</reference>
<dbReference type="Gene3D" id="1.20.900.10">
    <property type="entry name" value="Dbl homology (DH) domain"/>
    <property type="match status" value="1"/>
</dbReference>
<evidence type="ECO:0000313" key="4">
    <source>
        <dbReference type="Proteomes" id="UP001431209"/>
    </source>
</evidence>
<dbReference type="AlphaFoldDB" id="A0AAW2YPW7"/>
<proteinExistence type="predicted"/>
<sequence>MSRLNVVKEILETERSYLVSLKAVDTTYAKPLQSRINQSGWISAYDHAILFGSVATIVGVNEKLLSDLELNYEQDRKGKVDLTIGEIFLKFAPFLKTYTTYTNSFNTTCELLRDLRRKNKPLDEFLTEQIRNPKSATHPLESLLIMPVQRIPRYNLLINELLKHTSAYHRDYENLKNALVQLKEVTNHVNSRIREYEENQLLNQIGSGLKWDAGKLILPHRKIKFLLCDHKSGWVSMVSKKTKESLPTLMVVLSDLVLIVSGDYMDNVQDSFEYNRVDWSKLKIVKWFWISLPKDLRSDEDIEVKTDVNLEDSPSSSPSVSSPTTAAVAEPVLPTSPSTPSSDISPTSSDAFSTPNQIDLPSPIDVSVVPEQAPVQAAPASPRNLWKKKNITSRFFFPWMFDMNEDDDPKHAFQFVTEDDIYVMAFKTNEDKWKCMVQIFNALESAVKVDPQCTNYYAIMKDYQNDALENEAIQQKKVKLRRKTVISSSDLPRALIFRKKMEQKLQFLVTPDRIQQVKHFDTSNCVGVCVATATFRNANPTKHQINFYRGDVFLIFEKLSQSGKWWLVKKIGFNNCPDRYKMLTSSQLPQKYFELRQLQLDQQRRSKKLTTRPTLLKPVNKHMVKVNNITKDDMKDAVDRLDLVKLIESKHQEVSPTTTETRSFTLPEPRERRSLFVKVPVIQTRDISEDDKFLKSLINLYDERDEVGVVASYFMSETSKGLSLKILDLAERRDEMEIRKTRNYMVKKRDVKKSPSDVTTSVPVTTEKRSKSLFGKK</sequence>
<organism evidence="3 4">
    <name type="scientific">Acrasis kona</name>
    <dbReference type="NCBI Taxonomy" id="1008807"/>
    <lineage>
        <taxon>Eukaryota</taxon>
        <taxon>Discoba</taxon>
        <taxon>Heterolobosea</taxon>
        <taxon>Tetramitia</taxon>
        <taxon>Eutetramitia</taxon>
        <taxon>Acrasidae</taxon>
        <taxon>Acrasis</taxon>
    </lineage>
</organism>
<dbReference type="InterPro" id="IPR051092">
    <property type="entry name" value="FYVE_RhoGEF_PH"/>
</dbReference>
<feature type="domain" description="DH" evidence="2">
    <location>
        <begin position="2"/>
        <end position="192"/>
    </location>
</feature>
<dbReference type="SUPFAM" id="SSF48065">
    <property type="entry name" value="DBL homology domain (DH-domain)"/>
    <property type="match status" value="1"/>
</dbReference>
<name>A0AAW2YPW7_9EUKA</name>
<dbReference type="CDD" id="cd00160">
    <property type="entry name" value="RhoGEF"/>
    <property type="match status" value="1"/>
</dbReference>
<feature type="region of interest" description="Disordered" evidence="1">
    <location>
        <begin position="307"/>
        <end position="356"/>
    </location>
</feature>
<dbReference type="PANTHER" id="PTHR12673:SF159">
    <property type="entry name" value="LD03170P"/>
    <property type="match status" value="1"/>
</dbReference>
<evidence type="ECO:0000259" key="2">
    <source>
        <dbReference type="PROSITE" id="PS50010"/>
    </source>
</evidence>
<dbReference type="InterPro" id="IPR001331">
    <property type="entry name" value="GDS_CDC24_CS"/>
</dbReference>
<feature type="compositionally biased region" description="Low complexity" evidence="1">
    <location>
        <begin position="756"/>
        <end position="765"/>
    </location>
</feature>
<dbReference type="GO" id="GO:0005085">
    <property type="term" value="F:guanyl-nucleotide exchange factor activity"/>
    <property type="evidence" value="ECO:0007669"/>
    <property type="project" value="InterPro"/>
</dbReference>
<dbReference type="SMART" id="SM00325">
    <property type="entry name" value="RhoGEF"/>
    <property type="match status" value="1"/>
</dbReference>
<protein>
    <recommendedName>
        <fullName evidence="2">DH domain-containing protein</fullName>
    </recommendedName>
</protein>
<dbReference type="GO" id="GO:0035556">
    <property type="term" value="P:intracellular signal transduction"/>
    <property type="evidence" value="ECO:0007669"/>
    <property type="project" value="InterPro"/>
</dbReference>
<keyword evidence="4" id="KW-1185">Reference proteome</keyword>
<dbReference type="PROSITE" id="PS00741">
    <property type="entry name" value="DH_1"/>
    <property type="match status" value="1"/>
</dbReference>
<dbReference type="InterPro" id="IPR000219">
    <property type="entry name" value="DH_dom"/>
</dbReference>
<dbReference type="Proteomes" id="UP001431209">
    <property type="component" value="Unassembled WGS sequence"/>
</dbReference>
<gene>
    <name evidence="3" type="ORF">AKO1_007961</name>
</gene>
<evidence type="ECO:0000256" key="1">
    <source>
        <dbReference type="SAM" id="MobiDB-lite"/>
    </source>
</evidence>
<evidence type="ECO:0000313" key="3">
    <source>
        <dbReference type="EMBL" id="KAL0479109.1"/>
    </source>
</evidence>
<dbReference type="Pfam" id="PF00621">
    <property type="entry name" value="RhoGEF"/>
    <property type="match status" value="1"/>
</dbReference>
<feature type="compositionally biased region" description="Low complexity" evidence="1">
    <location>
        <begin position="313"/>
        <end position="350"/>
    </location>
</feature>
<comment type="caution">
    <text evidence="3">The sequence shown here is derived from an EMBL/GenBank/DDBJ whole genome shotgun (WGS) entry which is preliminary data.</text>
</comment>
<accession>A0AAW2YPW7</accession>
<dbReference type="InterPro" id="IPR035899">
    <property type="entry name" value="DBL_dom_sf"/>
</dbReference>
<dbReference type="PANTHER" id="PTHR12673">
    <property type="entry name" value="FACIOGENITAL DYSPLASIA PROTEIN"/>
    <property type="match status" value="1"/>
</dbReference>